<sequence>MNGRGDTRFTSPSQPINPALAEDSSPDLWMQDRKILIGRQPACRAHEFGVPGAIVRQHKATLAVGDQADILGVADDNVEERRDASTYDNGIELRRTFDHELQIH</sequence>
<gene>
    <name evidence="2" type="ORF">RL2103A</name>
</gene>
<keyword evidence="3" id="KW-1185">Reference proteome</keyword>
<organism evidence="2 3">
    <name type="scientific">Rhizobium johnstonii (strain DSM 114642 / LMG 32736 / 3841)</name>
    <name type="common">Rhizobium leguminosarum bv. viciae</name>
    <dbReference type="NCBI Taxonomy" id="216596"/>
    <lineage>
        <taxon>Bacteria</taxon>
        <taxon>Pseudomonadati</taxon>
        <taxon>Pseudomonadota</taxon>
        <taxon>Alphaproteobacteria</taxon>
        <taxon>Hyphomicrobiales</taxon>
        <taxon>Rhizobiaceae</taxon>
        <taxon>Rhizobium/Agrobacterium group</taxon>
        <taxon>Rhizobium</taxon>
        <taxon>Rhizobium johnstonii</taxon>
    </lineage>
</organism>
<dbReference type="HOGENOM" id="CLU_2247915_0_0_5"/>
<dbReference type="EnsemblBacteria" id="CAK07596">
    <property type="protein sequence ID" value="CAK07596"/>
    <property type="gene ID" value="RL2103A"/>
</dbReference>
<evidence type="ECO:0000313" key="3">
    <source>
        <dbReference type="Proteomes" id="UP000006575"/>
    </source>
</evidence>
<protein>
    <submittedName>
        <fullName evidence="2">Uncharacterized protein</fullName>
    </submittedName>
</protein>
<name>Q1MHG7_RHIJ3</name>
<accession>Q1MHG7</accession>
<feature type="region of interest" description="Disordered" evidence="1">
    <location>
        <begin position="1"/>
        <end position="24"/>
    </location>
</feature>
<proteinExistence type="predicted"/>
<dbReference type="KEGG" id="rle:RL2103A"/>
<evidence type="ECO:0000256" key="1">
    <source>
        <dbReference type="SAM" id="MobiDB-lite"/>
    </source>
</evidence>
<dbReference type="AlphaFoldDB" id="Q1MHG7"/>
<reference evidence="2 3" key="1">
    <citation type="journal article" date="2006" name="Genome Biol.">
        <title>The genome of Rhizobium leguminosarum has recognizable core and accessory components.</title>
        <authorList>
            <person name="Young J.W."/>
            <person name="Crossman L.C."/>
            <person name="Johnston A.W.B."/>
            <person name="Thomson N.R."/>
            <person name="Ghazoui Z.F."/>
            <person name="Hull K.H."/>
            <person name="Wexler M."/>
            <person name="Curson A.R.J."/>
            <person name="Todd J.D."/>
            <person name="Poole P.S."/>
            <person name="Mauchline T.H."/>
            <person name="East A.K."/>
            <person name="Quail M.A."/>
            <person name="Churcher C."/>
            <person name="Arrowsmith C."/>
            <person name="Cherevach A."/>
            <person name="Chillingworth T."/>
            <person name="Clarke K."/>
            <person name="Cronin A."/>
            <person name="Davis P."/>
            <person name="Fraser A."/>
            <person name="Hance Z."/>
            <person name="Hauser H."/>
            <person name="Jagels K."/>
            <person name="Moule S."/>
            <person name="Mungall K."/>
            <person name="Norbertczak H."/>
            <person name="Rabbinowitsch E."/>
            <person name="Sanders M."/>
            <person name="Simmonds M."/>
            <person name="Whitehead S."/>
            <person name="Parkhill J."/>
        </authorList>
    </citation>
    <scope>NUCLEOTIDE SEQUENCE [LARGE SCALE GENOMIC DNA]</scope>
    <source>
        <strain evidence="3">DSM 114642 / LMG 32736 / 3841</strain>
    </source>
</reference>
<dbReference type="EMBL" id="AM236080">
    <property type="protein sequence ID" value="CAK07596.1"/>
    <property type="molecule type" value="Genomic_DNA"/>
</dbReference>
<dbReference type="Proteomes" id="UP000006575">
    <property type="component" value="Chromosome"/>
</dbReference>
<evidence type="ECO:0000313" key="2">
    <source>
        <dbReference type="EMBL" id="CAK07596.1"/>
    </source>
</evidence>